<evidence type="ECO:0000256" key="8">
    <source>
        <dbReference type="ARBA" id="ARBA00023034"/>
    </source>
</evidence>
<dbReference type="eggNOG" id="KOG2287">
    <property type="taxonomic scope" value="Eukaryota"/>
</dbReference>
<dbReference type="FunFam" id="3.90.550.50:FF:000169">
    <property type="entry name" value="Hexosyltransferase"/>
    <property type="match status" value="1"/>
</dbReference>
<feature type="region of interest" description="Disordered" evidence="11">
    <location>
        <begin position="138"/>
        <end position="170"/>
    </location>
</feature>
<evidence type="ECO:0000256" key="2">
    <source>
        <dbReference type="ARBA" id="ARBA00008661"/>
    </source>
</evidence>
<dbReference type="GeneID" id="20211141"/>
<protein>
    <recommendedName>
        <fullName evidence="10">Hexosyltransferase</fullName>
        <ecNumber evidence="10">2.4.1.-</ecNumber>
    </recommendedName>
</protein>
<dbReference type="EC" id="2.4.1.-" evidence="10"/>
<feature type="compositionally biased region" description="Polar residues" evidence="11">
    <location>
        <begin position="143"/>
        <end position="159"/>
    </location>
</feature>
<keyword evidence="6 10" id="KW-0735">Signal-anchor</keyword>
<evidence type="ECO:0000256" key="1">
    <source>
        <dbReference type="ARBA" id="ARBA00004323"/>
    </source>
</evidence>
<evidence type="ECO:0000256" key="5">
    <source>
        <dbReference type="ARBA" id="ARBA00022692"/>
    </source>
</evidence>
<comment type="subcellular location">
    <subcellularLocation>
        <location evidence="1 10">Golgi apparatus membrane</location>
        <topology evidence="1 10">Single-pass type II membrane protein</topology>
    </subcellularLocation>
</comment>
<dbReference type="CTD" id="20211141"/>
<evidence type="ECO:0000256" key="10">
    <source>
        <dbReference type="RuleBase" id="RU363063"/>
    </source>
</evidence>
<evidence type="ECO:0000256" key="9">
    <source>
        <dbReference type="ARBA" id="ARBA00023136"/>
    </source>
</evidence>
<evidence type="ECO:0000256" key="7">
    <source>
        <dbReference type="ARBA" id="ARBA00022989"/>
    </source>
</evidence>
<dbReference type="EMBL" id="AMQM01001323">
    <property type="status" value="NOT_ANNOTATED_CDS"/>
    <property type="molecule type" value="Genomic_DNA"/>
</dbReference>
<evidence type="ECO:0000256" key="3">
    <source>
        <dbReference type="ARBA" id="ARBA00022676"/>
    </source>
</evidence>
<dbReference type="GO" id="GO:0016758">
    <property type="term" value="F:hexosyltransferase activity"/>
    <property type="evidence" value="ECO:0007669"/>
    <property type="project" value="InterPro"/>
</dbReference>
<evidence type="ECO:0000313" key="14">
    <source>
        <dbReference type="Proteomes" id="UP000015101"/>
    </source>
</evidence>
<reference evidence="12 14" key="2">
    <citation type="journal article" date="2013" name="Nature">
        <title>Insights into bilaterian evolution from three spiralian genomes.</title>
        <authorList>
            <person name="Simakov O."/>
            <person name="Marletaz F."/>
            <person name="Cho S.J."/>
            <person name="Edsinger-Gonzales E."/>
            <person name="Havlak P."/>
            <person name="Hellsten U."/>
            <person name="Kuo D.H."/>
            <person name="Larsson T."/>
            <person name="Lv J."/>
            <person name="Arendt D."/>
            <person name="Savage R."/>
            <person name="Osoegawa K."/>
            <person name="de Jong P."/>
            <person name="Grimwood J."/>
            <person name="Chapman J.A."/>
            <person name="Shapiro H."/>
            <person name="Aerts A."/>
            <person name="Otillar R.P."/>
            <person name="Terry A.Y."/>
            <person name="Boore J.L."/>
            <person name="Grigoriev I.V."/>
            <person name="Lindberg D.R."/>
            <person name="Seaver E.C."/>
            <person name="Weisblat D.A."/>
            <person name="Putnam N.H."/>
            <person name="Rokhsar D.S."/>
        </authorList>
    </citation>
    <scope>NUCLEOTIDE SEQUENCE</scope>
</reference>
<dbReference type="GO" id="GO:0016757">
    <property type="term" value="F:glycosyltransferase activity"/>
    <property type="evidence" value="ECO:0000318"/>
    <property type="project" value="GO_Central"/>
</dbReference>
<dbReference type="EMBL" id="KB097495">
    <property type="protein sequence ID" value="ESN96139.1"/>
    <property type="molecule type" value="Genomic_DNA"/>
</dbReference>
<feature type="transmembrane region" description="Helical" evidence="10">
    <location>
        <begin position="7"/>
        <end position="24"/>
    </location>
</feature>
<sequence length="400" mass="46794">MIIKKPYLLLLLIISIYTLFKIFLDFGDESHVAVANANDESHESIVRRFTMQHGDSEFDEEDERLRRLRQHDYIRDSGHRQREKTALVNDYNSIRSRNSTKNHTLMKANIRDVIHILNNLKKIEIDPRQMQIYNKYKHRHDSNATTNDTLQQSPDDTANSSQQSQQKQDRQYIISHPFSSDKIDPKELDRLLRARTDVVHPHPFKYLINSPEICAPLIPSYSPSTNQNDGNVYILIYVHTSPGNYRRREVIRRTWGNCVQYAPDVSVRIVFVMGVHPEPDENKAKSLSESLRLEQDLYGDLVQEDFIDSYHNLTYKGVAALKWISLFCPNARFILKTDDDIFVNMFSLIKYFKHLEKDENNLKGLIMCAVWYGMPVLRTGKWKLSIMKAIIFLPPFYSPC</sequence>
<dbReference type="Proteomes" id="UP000015101">
    <property type="component" value="Unassembled WGS sequence"/>
</dbReference>
<evidence type="ECO:0000256" key="4">
    <source>
        <dbReference type="ARBA" id="ARBA00022679"/>
    </source>
</evidence>
<reference evidence="13" key="3">
    <citation type="submission" date="2015-06" db="UniProtKB">
        <authorList>
            <consortium name="EnsemblMetazoa"/>
        </authorList>
    </citation>
    <scope>IDENTIFICATION</scope>
</reference>
<dbReference type="KEGG" id="hro:HELRODRAFT_189122"/>
<dbReference type="PANTHER" id="PTHR11214:SF364">
    <property type="entry name" value="HEXOSYLTRANSFERASE"/>
    <property type="match status" value="1"/>
</dbReference>
<dbReference type="InParanoid" id="T1FQP4"/>
<keyword evidence="7 10" id="KW-1133">Transmembrane helix</keyword>
<organism evidence="13 14">
    <name type="scientific">Helobdella robusta</name>
    <name type="common">Californian leech</name>
    <dbReference type="NCBI Taxonomy" id="6412"/>
    <lineage>
        <taxon>Eukaryota</taxon>
        <taxon>Metazoa</taxon>
        <taxon>Spiralia</taxon>
        <taxon>Lophotrochozoa</taxon>
        <taxon>Annelida</taxon>
        <taxon>Clitellata</taxon>
        <taxon>Hirudinea</taxon>
        <taxon>Rhynchobdellida</taxon>
        <taxon>Glossiphoniidae</taxon>
        <taxon>Helobdella</taxon>
    </lineage>
</organism>
<keyword evidence="8 10" id="KW-0333">Golgi apparatus</keyword>
<evidence type="ECO:0000256" key="11">
    <source>
        <dbReference type="SAM" id="MobiDB-lite"/>
    </source>
</evidence>
<dbReference type="Gene3D" id="3.90.550.50">
    <property type="match status" value="1"/>
</dbReference>
<evidence type="ECO:0000256" key="6">
    <source>
        <dbReference type="ARBA" id="ARBA00022968"/>
    </source>
</evidence>
<dbReference type="AlphaFoldDB" id="T1FQP4"/>
<dbReference type="GO" id="GO:0006493">
    <property type="term" value="P:protein O-linked glycosylation"/>
    <property type="evidence" value="ECO:0000318"/>
    <property type="project" value="GO_Central"/>
</dbReference>
<keyword evidence="5 10" id="KW-0812">Transmembrane</keyword>
<dbReference type="EnsemblMetazoa" id="HelroT189122">
    <property type="protein sequence ID" value="HelroP189122"/>
    <property type="gene ID" value="HelroG189122"/>
</dbReference>
<dbReference type="Pfam" id="PF01762">
    <property type="entry name" value="Galactosyl_T"/>
    <property type="match status" value="1"/>
</dbReference>
<keyword evidence="9 10" id="KW-0472">Membrane</keyword>
<dbReference type="InterPro" id="IPR002659">
    <property type="entry name" value="Glyco_trans_31"/>
</dbReference>
<name>T1FQP4_HELRO</name>
<keyword evidence="14" id="KW-1185">Reference proteome</keyword>
<dbReference type="GO" id="GO:0000139">
    <property type="term" value="C:Golgi membrane"/>
    <property type="evidence" value="ECO:0000318"/>
    <property type="project" value="GO_Central"/>
</dbReference>
<dbReference type="PANTHER" id="PTHR11214">
    <property type="entry name" value="BETA-1,3-N-ACETYLGLUCOSAMINYLTRANSFERASE"/>
    <property type="match status" value="1"/>
</dbReference>
<proteinExistence type="inferred from homology"/>
<accession>T1FQP4</accession>
<comment type="similarity">
    <text evidence="2 10">Belongs to the glycosyltransferase 31 family.</text>
</comment>
<gene>
    <name evidence="13" type="primary">20211141</name>
    <name evidence="12" type="ORF">HELRODRAFT_189122</name>
</gene>
<keyword evidence="3 10" id="KW-0328">Glycosyltransferase</keyword>
<evidence type="ECO:0000313" key="12">
    <source>
        <dbReference type="EMBL" id="ESN96139.1"/>
    </source>
</evidence>
<evidence type="ECO:0000313" key="13">
    <source>
        <dbReference type="EnsemblMetazoa" id="HelroP189122"/>
    </source>
</evidence>
<dbReference type="OrthoDB" id="115198at2759"/>
<keyword evidence="4" id="KW-0808">Transferase</keyword>
<dbReference type="HOGENOM" id="CLU_689428_0_0_1"/>
<reference evidence="14" key="1">
    <citation type="submission" date="2012-12" db="EMBL/GenBank/DDBJ databases">
        <authorList>
            <person name="Hellsten U."/>
            <person name="Grimwood J."/>
            <person name="Chapman J.A."/>
            <person name="Shapiro H."/>
            <person name="Aerts A."/>
            <person name="Otillar R.P."/>
            <person name="Terry A.Y."/>
            <person name="Boore J.L."/>
            <person name="Simakov O."/>
            <person name="Marletaz F."/>
            <person name="Cho S.-J."/>
            <person name="Edsinger-Gonzales E."/>
            <person name="Havlak P."/>
            <person name="Kuo D.-H."/>
            <person name="Larsson T."/>
            <person name="Lv J."/>
            <person name="Arendt D."/>
            <person name="Savage R."/>
            <person name="Osoegawa K."/>
            <person name="de Jong P."/>
            <person name="Lindberg D.R."/>
            <person name="Seaver E.C."/>
            <person name="Weisblat D.A."/>
            <person name="Putnam N.H."/>
            <person name="Grigoriev I.V."/>
            <person name="Rokhsar D.S."/>
        </authorList>
    </citation>
    <scope>NUCLEOTIDE SEQUENCE</scope>
</reference>
<dbReference type="RefSeq" id="XP_009025371.1">
    <property type="nucleotide sequence ID" value="XM_009027123.1"/>
</dbReference>